<evidence type="ECO:0000313" key="3">
    <source>
        <dbReference type="Proteomes" id="UP000214688"/>
    </source>
</evidence>
<sequence>MTKKKLPNRDAIAKRIVGKEQNKFNKASNREVIQKFHEDRILFSFWHLDYRSEEAFNLGSPKVDVPWFLLFIDHLKEISKLTRKQLETTGRHYKFHPIPVEEKGYKFNVPVDILDEAHESAFQFGLGKSKGRVYGFMVDNEFYLVWIDREHNLYPDDNYGGYKAYPPVMSYTDLVEEENRALKAKNDTLLQENKELFQMLEDALDGQSNPSA</sequence>
<dbReference type="Proteomes" id="UP000214688">
    <property type="component" value="Chromosome"/>
</dbReference>
<evidence type="ECO:0000256" key="1">
    <source>
        <dbReference type="SAM" id="Coils"/>
    </source>
</evidence>
<gene>
    <name evidence="2" type="ORF">CIG75_18880</name>
</gene>
<dbReference type="AlphaFoldDB" id="A0A223D5M5"/>
<keyword evidence="3" id="KW-1185">Reference proteome</keyword>
<organism evidence="2 3">
    <name type="scientific">Tumebacillus algifaecis</name>
    <dbReference type="NCBI Taxonomy" id="1214604"/>
    <lineage>
        <taxon>Bacteria</taxon>
        <taxon>Bacillati</taxon>
        <taxon>Bacillota</taxon>
        <taxon>Bacilli</taxon>
        <taxon>Bacillales</taxon>
        <taxon>Alicyclobacillaceae</taxon>
        <taxon>Tumebacillus</taxon>
    </lineage>
</organism>
<feature type="coiled-coil region" evidence="1">
    <location>
        <begin position="172"/>
        <end position="199"/>
    </location>
</feature>
<evidence type="ECO:0000313" key="2">
    <source>
        <dbReference type="EMBL" id="ASS76800.1"/>
    </source>
</evidence>
<dbReference type="RefSeq" id="WP_094238027.1">
    <property type="nucleotide sequence ID" value="NZ_CP022657.1"/>
</dbReference>
<protein>
    <submittedName>
        <fullName evidence="2">Uncharacterized protein</fullName>
    </submittedName>
</protein>
<proteinExistence type="predicted"/>
<accession>A0A223D5M5</accession>
<dbReference type="EMBL" id="CP022657">
    <property type="protein sequence ID" value="ASS76800.1"/>
    <property type="molecule type" value="Genomic_DNA"/>
</dbReference>
<dbReference type="OrthoDB" id="7067985at2"/>
<dbReference type="KEGG" id="tab:CIG75_18880"/>
<name>A0A223D5M5_9BACL</name>
<keyword evidence="1" id="KW-0175">Coiled coil</keyword>
<reference evidence="2 3" key="1">
    <citation type="journal article" date="2015" name="Int. J. Syst. Evol. Microbiol.">
        <title>Tumebacillus algifaecis sp. nov., isolated from decomposing algal scum.</title>
        <authorList>
            <person name="Wu Y.F."/>
            <person name="Zhang B."/>
            <person name="Xing P."/>
            <person name="Wu Q.L."/>
            <person name="Liu S.J."/>
        </authorList>
    </citation>
    <scope>NUCLEOTIDE SEQUENCE [LARGE SCALE GENOMIC DNA]</scope>
    <source>
        <strain evidence="2 3">THMBR28</strain>
    </source>
</reference>